<dbReference type="EMBL" id="ML119148">
    <property type="protein sequence ID" value="RPB09829.1"/>
    <property type="molecule type" value="Genomic_DNA"/>
</dbReference>
<accession>A0A3N4KKD6</accession>
<organism evidence="1 2">
    <name type="scientific">Morchella conica CCBAS932</name>
    <dbReference type="NCBI Taxonomy" id="1392247"/>
    <lineage>
        <taxon>Eukaryota</taxon>
        <taxon>Fungi</taxon>
        <taxon>Dikarya</taxon>
        <taxon>Ascomycota</taxon>
        <taxon>Pezizomycotina</taxon>
        <taxon>Pezizomycetes</taxon>
        <taxon>Pezizales</taxon>
        <taxon>Morchellaceae</taxon>
        <taxon>Morchella</taxon>
    </lineage>
</organism>
<proteinExistence type="predicted"/>
<name>A0A3N4KKD6_9PEZI</name>
<dbReference type="Proteomes" id="UP000277580">
    <property type="component" value="Unassembled WGS sequence"/>
</dbReference>
<evidence type="ECO:0000313" key="1">
    <source>
        <dbReference type="EMBL" id="RPB09829.1"/>
    </source>
</evidence>
<dbReference type="InParanoid" id="A0A3N4KKD6"/>
<sequence>MCQSISTLTSIDATSVPLEVKDYVQRDPSFAANVNQTSFDAAEGFQRDPFCTFIGAIPASFIIKEATQVEMGFLYPIVPFLDFDPIIKTVPVPGVKCPTCELAGVESWVIRGKGDGDELWTC</sequence>
<reference evidence="1 2" key="1">
    <citation type="journal article" date="2018" name="Nat. Ecol. Evol.">
        <title>Pezizomycetes genomes reveal the molecular basis of ectomycorrhizal truffle lifestyle.</title>
        <authorList>
            <person name="Murat C."/>
            <person name="Payen T."/>
            <person name="Noel B."/>
            <person name="Kuo A."/>
            <person name="Morin E."/>
            <person name="Chen J."/>
            <person name="Kohler A."/>
            <person name="Krizsan K."/>
            <person name="Balestrini R."/>
            <person name="Da Silva C."/>
            <person name="Montanini B."/>
            <person name="Hainaut M."/>
            <person name="Levati E."/>
            <person name="Barry K.W."/>
            <person name="Belfiori B."/>
            <person name="Cichocki N."/>
            <person name="Clum A."/>
            <person name="Dockter R.B."/>
            <person name="Fauchery L."/>
            <person name="Guy J."/>
            <person name="Iotti M."/>
            <person name="Le Tacon F."/>
            <person name="Lindquist E.A."/>
            <person name="Lipzen A."/>
            <person name="Malagnac F."/>
            <person name="Mello A."/>
            <person name="Molinier V."/>
            <person name="Miyauchi S."/>
            <person name="Poulain J."/>
            <person name="Riccioni C."/>
            <person name="Rubini A."/>
            <person name="Sitrit Y."/>
            <person name="Splivallo R."/>
            <person name="Traeger S."/>
            <person name="Wang M."/>
            <person name="Zifcakova L."/>
            <person name="Wipf D."/>
            <person name="Zambonelli A."/>
            <person name="Paolocci F."/>
            <person name="Nowrousian M."/>
            <person name="Ottonello S."/>
            <person name="Baldrian P."/>
            <person name="Spatafora J.W."/>
            <person name="Henrissat B."/>
            <person name="Nagy L.G."/>
            <person name="Aury J.M."/>
            <person name="Wincker P."/>
            <person name="Grigoriev I.V."/>
            <person name="Bonfante P."/>
            <person name="Martin F.M."/>
        </authorList>
    </citation>
    <scope>NUCLEOTIDE SEQUENCE [LARGE SCALE GENOMIC DNA]</scope>
    <source>
        <strain evidence="1 2">CCBAS932</strain>
    </source>
</reference>
<protein>
    <submittedName>
        <fullName evidence="1">Uncharacterized protein</fullName>
    </submittedName>
</protein>
<dbReference type="AlphaFoldDB" id="A0A3N4KKD6"/>
<gene>
    <name evidence="1" type="ORF">P167DRAFT_547771</name>
</gene>
<keyword evidence="2" id="KW-1185">Reference proteome</keyword>
<dbReference type="OrthoDB" id="6133115at2759"/>
<evidence type="ECO:0000313" key="2">
    <source>
        <dbReference type="Proteomes" id="UP000277580"/>
    </source>
</evidence>